<comment type="caution">
    <text evidence="2">The sequence shown here is derived from an EMBL/GenBank/DDBJ whole genome shotgun (WGS) entry which is preliminary data.</text>
</comment>
<reference evidence="2 3" key="1">
    <citation type="submission" date="2020-08" db="EMBL/GenBank/DDBJ databases">
        <title>Genomic Encyclopedia of Type Strains, Phase IV (KMG-V): Genome sequencing to study the core and pangenomes of soil and plant-associated prokaryotes.</title>
        <authorList>
            <person name="Whitman W."/>
        </authorList>
    </citation>
    <scope>NUCLEOTIDE SEQUENCE [LARGE SCALE GENOMIC DNA]</scope>
    <source>
        <strain evidence="2 3">MP601</strain>
    </source>
</reference>
<keyword evidence="2" id="KW-0378">Hydrolase</keyword>
<dbReference type="AlphaFoldDB" id="A0A841J8A7"/>
<keyword evidence="2" id="KW-0255">Endonuclease</keyword>
<dbReference type="GO" id="GO:0004519">
    <property type="term" value="F:endonuclease activity"/>
    <property type="evidence" value="ECO:0007669"/>
    <property type="project" value="UniProtKB-KW"/>
</dbReference>
<gene>
    <name evidence="2" type="ORF">HDF22_001525</name>
</gene>
<dbReference type="EMBL" id="JACHCA010000003">
    <property type="protein sequence ID" value="MBB6127419.1"/>
    <property type="molecule type" value="Genomic_DNA"/>
</dbReference>
<dbReference type="Pfam" id="PF20469">
    <property type="entry name" value="OLD-like_TOPRIM"/>
    <property type="match status" value="1"/>
</dbReference>
<keyword evidence="2" id="KW-0540">Nuclease</keyword>
<organism evidence="2 3">
    <name type="scientific">Mucilaginibacter lappiensis</name>
    <dbReference type="NCBI Taxonomy" id="354630"/>
    <lineage>
        <taxon>Bacteria</taxon>
        <taxon>Pseudomonadati</taxon>
        <taxon>Bacteroidota</taxon>
        <taxon>Sphingobacteriia</taxon>
        <taxon>Sphingobacteriales</taxon>
        <taxon>Sphingobacteriaceae</taxon>
        <taxon>Mucilaginibacter</taxon>
    </lineage>
</organism>
<protein>
    <submittedName>
        <fullName evidence="2">Putative ATP-dependent endonuclease of OLD family</fullName>
    </submittedName>
</protein>
<dbReference type="InterPro" id="IPR034139">
    <property type="entry name" value="TOPRIM_OLD"/>
</dbReference>
<name>A0A841J8A7_9SPHI</name>
<dbReference type="Proteomes" id="UP000548326">
    <property type="component" value="Unassembled WGS sequence"/>
</dbReference>
<feature type="non-terminal residue" evidence="2">
    <location>
        <position position="1"/>
    </location>
</feature>
<proteinExistence type="predicted"/>
<sequence>WSGLLRTPWSNISGTHCHIAAERVVNFSGIPTDRANLDEDDKTNLKLLNICDPYVAEFLFGGKVIVVEGDTEYTAFNYIRSRFPEEYKNVHIIRARGKATIVSLVKILNHFGTNYAVLHDSDTPLTKAGDKKNPAWGNNPKILESVTSRPNGTKVRLLASLPNFEQAYFNAEVSKEKPYNAIITLAEDQDKFKIVQALLDALLDHDKEPPLNCIEWKNVDELEDKLKIALAL</sequence>
<evidence type="ECO:0000259" key="1">
    <source>
        <dbReference type="Pfam" id="PF20469"/>
    </source>
</evidence>
<evidence type="ECO:0000313" key="2">
    <source>
        <dbReference type="EMBL" id="MBB6127419.1"/>
    </source>
</evidence>
<dbReference type="RefSeq" id="WP_183586654.1">
    <property type="nucleotide sequence ID" value="NZ_JACHCA010000003.1"/>
</dbReference>
<evidence type="ECO:0000313" key="3">
    <source>
        <dbReference type="Proteomes" id="UP000548326"/>
    </source>
</evidence>
<dbReference type="CDD" id="cd01026">
    <property type="entry name" value="TOPRIM_OLD"/>
    <property type="match status" value="1"/>
</dbReference>
<feature type="domain" description="OLD protein-like TOPRIM" evidence="1">
    <location>
        <begin position="59"/>
        <end position="122"/>
    </location>
</feature>
<accession>A0A841J8A7</accession>